<evidence type="ECO:0000313" key="4">
    <source>
        <dbReference type="Proteomes" id="UP001432222"/>
    </source>
</evidence>
<feature type="signal peptide" evidence="2">
    <location>
        <begin position="1"/>
        <end position="34"/>
    </location>
</feature>
<protein>
    <recommendedName>
        <fullName evidence="5">DUF732 domain-containing protein</fullName>
    </recommendedName>
</protein>
<sequence>MNIPGGTMRTRTTSLALVAAALLAAGLTACSSSATNTNAKASTAPTTSAAAAPASSPAAAPTSAPAAPAPAPAGTTTAAPAATGPGGLPPKPDAATQLRYIAALTAIDPEIVGDKTDRAVSRGRDQCSSIAQKKSEAELVALTGQRFTSPQHPNGFGAEKSAKILEAVRKHICPAA</sequence>
<reference evidence="3" key="1">
    <citation type="submission" date="2022-10" db="EMBL/GenBank/DDBJ databases">
        <title>The complete genomes of actinobacterial strains from the NBC collection.</title>
        <authorList>
            <person name="Joergensen T.S."/>
            <person name="Alvarez Arevalo M."/>
            <person name="Sterndorff E.B."/>
            <person name="Faurdal D."/>
            <person name="Vuksanovic O."/>
            <person name="Mourched A.-S."/>
            <person name="Charusanti P."/>
            <person name="Shaw S."/>
            <person name="Blin K."/>
            <person name="Weber T."/>
        </authorList>
    </citation>
    <scope>NUCLEOTIDE SEQUENCE</scope>
    <source>
        <strain evidence="3">NBC_00222</strain>
    </source>
</reference>
<organism evidence="3 4">
    <name type="scientific">Kitasatospora purpeofusca</name>
    <dbReference type="NCBI Taxonomy" id="67352"/>
    <lineage>
        <taxon>Bacteria</taxon>
        <taxon>Bacillati</taxon>
        <taxon>Actinomycetota</taxon>
        <taxon>Actinomycetes</taxon>
        <taxon>Kitasatosporales</taxon>
        <taxon>Streptomycetaceae</taxon>
        <taxon>Kitasatospora</taxon>
    </lineage>
</organism>
<gene>
    <name evidence="3" type="ORF">OHA16_13350</name>
</gene>
<name>A0ABZ1U1K5_9ACTN</name>
<evidence type="ECO:0000313" key="3">
    <source>
        <dbReference type="EMBL" id="WUQ83867.1"/>
    </source>
</evidence>
<dbReference type="RefSeq" id="WP_328954804.1">
    <property type="nucleotide sequence ID" value="NZ_CP108110.1"/>
</dbReference>
<evidence type="ECO:0000256" key="2">
    <source>
        <dbReference type="SAM" id="SignalP"/>
    </source>
</evidence>
<evidence type="ECO:0000256" key="1">
    <source>
        <dbReference type="SAM" id="MobiDB-lite"/>
    </source>
</evidence>
<proteinExistence type="predicted"/>
<feature type="chain" id="PRO_5045230851" description="DUF732 domain-containing protein" evidence="2">
    <location>
        <begin position="35"/>
        <end position="176"/>
    </location>
</feature>
<accession>A0ABZ1U1K5</accession>
<keyword evidence="4" id="KW-1185">Reference proteome</keyword>
<dbReference type="Proteomes" id="UP001432222">
    <property type="component" value="Chromosome"/>
</dbReference>
<dbReference type="EMBL" id="CP108110">
    <property type="protein sequence ID" value="WUQ83867.1"/>
    <property type="molecule type" value="Genomic_DNA"/>
</dbReference>
<feature type="compositionally biased region" description="Low complexity" evidence="1">
    <location>
        <begin position="51"/>
        <end position="83"/>
    </location>
</feature>
<evidence type="ECO:0008006" key="5">
    <source>
        <dbReference type="Google" id="ProtNLM"/>
    </source>
</evidence>
<feature type="region of interest" description="Disordered" evidence="1">
    <location>
        <begin position="51"/>
        <end position="93"/>
    </location>
</feature>
<keyword evidence="2" id="KW-0732">Signal</keyword>